<evidence type="ECO:0000259" key="9">
    <source>
        <dbReference type="Pfam" id="PF17404"/>
    </source>
</evidence>
<evidence type="ECO:0000256" key="5">
    <source>
        <dbReference type="RuleBase" id="RU364032"/>
    </source>
</evidence>
<dbReference type="Pfam" id="PF17407">
    <property type="entry name" value="Nrap_D6"/>
    <property type="match status" value="1"/>
</dbReference>
<evidence type="ECO:0000259" key="8">
    <source>
        <dbReference type="Pfam" id="PF17403"/>
    </source>
</evidence>
<dbReference type="Gene3D" id="3.30.70.3030">
    <property type="match status" value="1"/>
</dbReference>
<feature type="compositionally biased region" description="Basic and acidic residues" evidence="6">
    <location>
        <begin position="1090"/>
        <end position="1105"/>
    </location>
</feature>
<gene>
    <name evidence="13" type="ORF">QR685DRAFT_539364</name>
</gene>
<evidence type="ECO:0000256" key="3">
    <source>
        <dbReference type="ARBA" id="ARBA00022884"/>
    </source>
</evidence>
<dbReference type="InterPro" id="IPR035370">
    <property type="entry name" value="Nrap_D5"/>
</dbReference>
<proteinExistence type="inferred from homology"/>
<comment type="subcellular location">
    <subcellularLocation>
        <location evidence="1 5">Nucleus</location>
        <location evidence="1 5">Nucleolus</location>
    </subcellularLocation>
</comment>
<evidence type="ECO:0000259" key="7">
    <source>
        <dbReference type="Pfam" id="PF03813"/>
    </source>
</evidence>
<evidence type="ECO:0000259" key="12">
    <source>
        <dbReference type="Pfam" id="PF17407"/>
    </source>
</evidence>
<dbReference type="InterPro" id="IPR035367">
    <property type="entry name" value="Nrap_D2"/>
</dbReference>
<dbReference type="Proteomes" id="UP001451303">
    <property type="component" value="Unassembled WGS sequence"/>
</dbReference>
<dbReference type="InterPro" id="IPR005554">
    <property type="entry name" value="NOL6/Upt22"/>
</dbReference>
<name>A0ABR3CXE1_NEUIN</name>
<evidence type="ECO:0000256" key="2">
    <source>
        <dbReference type="ARBA" id="ARBA00006674"/>
    </source>
</evidence>
<evidence type="ECO:0000313" key="14">
    <source>
        <dbReference type="Proteomes" id="UP001451303"/>
    </source>
</evidence>
<evidence type="ECO:0000256" key="1">
    <source>
        <dbReference type="ARBA" id="ARBA00004604"/>
    </source>
</evidence>
<feature type="domain" description="Nrap protein" evidence="9">
    <location>
        <begin position="432"/>
        <end position="589"/>
    </location>
</feature>
<evidence type="ECO:0000313" key="13">
    <source>
        <dbReference type="EMBL" id="KAL0465110.1"/>
    </source>
</evidence>
<dbReference type="Gene3D" id="1.10.1410.10">
    <property type="match status" value="1"/>
</dbReference>
<keyword evidence="4 5" id="KW-0539">Nucleus</keyword>
<feature type="domain" description="Nrap protein" evidence="11">
    <location>
        <begin position="805"/>
        <end position="965"/>
    </location>
</feature>
<dbReference type="Pfam" id="PF17406">
    <property type="entry name" value="Nrap_D5"/>
    <property type="match status" value="1"/>
</dbReference>
<evidence type="ECO:0000256" key="6">
    <source>
        <dbReference type="SAM" id="MobiDB-lite"/>
    </source>
</evidence>
<evidence type="ECO:0000256" key="4">
    <source>
        <dbReference type="ARBA" id="ARBA00023242"/>
    </source>
</evidence>
<keyword evidence="5" id="KW-0698">rRNA processing</keyword>
<comment type="similarity">
    <text evidence="2 5">Belongs to the NRAP family.</text>
</comment>
<feature type="domain" description="Nrap protein" evidence="12">
    <location>
        <begin position="968"/>
        <end position="1130"/>
    </location>
</feature>
<dbReference type="PANTHER" id="PTHR17972:SF0">
    <property type="entry name" value="NUCLEOLAR PROTEIN 6"/>
    <property type="match status" value="1"/>
</dbReference>
<dbReference type="Pfam" id="PF17404">
    <property type="entry name" value="Nrap_D3"/>
    <property type="match status" value="1"/>
</dbReference>
<accession>A0ABR3CXE1</accession>
<dbReference type="PANTHER" id="PTHR17972">
    <property type="entry name" value="NUCLEOLAR RNA-ASSOCIATED PROTEIN"/>
    <property type="match status" value="1"/>
</dbReference>
<feature type="region of interest" description="Disordered" evidence="6">
    <location>
        <begin position="1081"/>
        <end position="1106"/>
    </location>
</feature>
<feature type="region of interest" description="Disordered" evidence="6">
    <location>
        <begin position="1"/>
        <end position="22"/>
    </location>
</feature>
<dbReference type="Pfam" id="PF17403">
    <property type="entry name" value="Nrap_D2"/>
    <property type="match status" value="1"/>
</dbReference>
<protein>
    <recommendedName>
        <fullName evidence="5">U3 small nucleolar RNA-associated protein 22</fullName>
    </recommendedName>
</protein>
<feature type="domain" description="Nrap protein" evidence="10">
    <location>
        <begin position="613"/>
        <end position="803"/>
    </location>
</feature>
<feature type="compositionally biased region" description="Basic residues" evidence="6">
    <location>
        <begin position="1"/>
        <end position="13"/>
    </location>
</feature>
<comment type="caution">
    <text evidence="13">The sequence shown here is derived from an EMBL/GenBank/DDBJ whole genome shotgun (WGS) entry which is preliminary data.</text>
</comment>
<dbReference type="InterPro" id="IPR035082">
    <property type="entry name" value="Nrap_D1"/>
</dbReference>
<keyword evidence="3 5" id="KW-0694">RNA-binding</keyword>
<reference evidence="13 14" key="1">
    <citation type="submission" date="2023-09" db="EMBL/GenBank/DDBJ databases">
        <title>Multi-omics analysis of a traditional fermented food reveals byproduct-associated fungal strains for waste-to-food upcycling.</title>
        <authorList>
            <consortium name="Lawrence Berkeley National Laboratory"/>
            <person name="Rekdal V.M."/>
            <person name="Villalobos-Escobedo J.M."/>
            <person name="Rodriguez-Valeron N."/>
            <person name="Garcia M.O."/>
            <person name="Vasquez D.P."/>
            <person name="Damayanti I."/>
            <person name="Sorensen P.M."/>
            <person name="Baidoo E.E."/>
            <person name="De Carvalho A.C."/>
            <person name="Riley R."/>
            <person name="Lipzen A."/>
            <person name="He G."/>
            <person name="Yan M."/>
            <person name="Haridas S."/>
            <person name="Daum C."/>
            <person name="Yoshinaga Y."/>
            <person name="Ng V."/>
            <person name="Grigoriev I.V."/>
            <person name="Munk R."/>
            <person name="Nuraida L."/>
            <person name="Wijaya C.H."/>
            <person name="Morales P.-C."/>
            <person name="Keasling J.D."/>
        </authorList>
    </citation>
    <scope>NUCLEOTIDE SEQUENCE [LARGE SCALE GENOMIC DNA]</scope>
    <source>
        <strain evidence="13 14">FGSC 2613</strain>
    </source>
</reference>
<dbReference type="InterPro" id="IPR035371">
    <property type="entry name" value="Nrap_D6"/>
</dbReference>
<dbReference type="Pfam" id="PF17405">
    <property type="entry name" value="Nrap_D4"/>
    <property type="match status" value="1"/>
</dbReference>
<keyword evidence="5" id="KW-0690">Ribosome biogenesis</keyword>
<evidence type="ECO:0000259" key="11">
    <source>
        <dbReference type="Pfam" id="PF17406"/>
    </source>
</evidence>
<sequence>MEPGSAKRRKIGHSRGGESAVGNIDAAASSGLSRGRAFILEAEELVDEVKLDYATALEGVDSLLHKIKGSIEAIEAHDALQIAEAATKLEKKHKIQIPFPEPRPSDKSNYKVAFAKPSQFNVVGSYVSKTMIKAQKSHAVDMVVVIPGETLQEKDYLDLRYFYKRAYFLGVVAAALQKDLADDGELSYEYLNGNTLSPILSLKPKVEGEKKEGRLDYRVRIIPCAPDNFFPKSKLHLSATLVRKAGGDESKAATKPTPFYNSTIVSESCFFPYLKLLRQTEKKCAAFKKACILGRVWLQQRGLGSDMADGGFGHFEWAVLLALLLQSGDSTKGHAPLSTSLSATQLFKAMVQFLSVTNLSEKPCVLGTATVESETAGPVLFDAVRGLNVAFKMSNWSAAKLHQHAKWTRSLLNDSTADQFTPTFILKADLPWQNYDLIAHLNYDGKHDKTEPIDCRGRLWEYSGKVHRVLKRALQDEELGGRARSIHIQLPKSSSWDLTKEPSTKQNHTIEIGVLFNAANMTRTVDRGPAAGPSNEEKEGCAKFQRFWGEKSELRRFEGDSIRETLIWSSTSPFDLCEEIMRYILKLHLRVGYLEDELTFHGDGFTELIPIKPTDTSVFNAARKAFSSFEKDIRDLDDMPLHVRQIAPICPELRHASVKVPFSTVNKSGPRPLECVISFEASGKWPESIVAIQRTKIAFLRMIGDLLERSKPGEVRSYVGLESSTTTNTELENLAYLDVVYESGPAFCLRIHSDLEEALLTRQSHDKTIDQHHRHQASVLLSNFRRLYYHLPLHTQSINTFATRFPAFSPTIRLLKHWFSSHKLASHFTPDFIELVALQTFLSPYPWDAPSSPSVGLLRALLFLSRWDWRSEPLIVDTNSDMPSSERSAIATRLEAWRKIDPLMSHTVLFVATAQESSGVAYTTVNGIAQPSKVVAARMTALAKTACRVIREEGVELDARRLFVPSTKEYDVLLHLSPKAIKAVSKVYPSEELTSTTAAKSSSGSKYKNLSATAGEDALPLPSAPVDTFFEKLEQVYGSGSSAPLVFFRGGEEEKVVGAIWNPTLGRRGLNVNLGTSYKPVGAGGRKRKGGDEGGNDGKKEKEEEQLVEVNREAILSEIARIGGELVERIEVQRE</sequence>
<feature type="domain" description="Nrap protein" evidence="8">
    <location>
        <begin position="286"/>
        <end position="427"/>
    </location>
</feature>
<dbReference type="InterPro" id="IPR035368">
    <property type="entry name" value="Nrap_D3"/>
</dbReference>
<dbReference type="InterPro" id="IPR035369">
    <property type="entry name" value="Nrap_D4"/>
</dbReference>
<feature type="domain" description="Nrap protein" evidence="7">
    <location>
        <begin position="140"/>
        <end position="283"/>
    </location>
</feature>
<organism evidence="13 14">
    <name type="scientific">Neurospora intermedia</name>
    <dbReference type="NCBI Taxonomy" id="5142"/>
    <lineage>
        <taxon>Eukaryota</taxon>
        <taxon>Fungi</taxon>
        <taxon>Dikarya</taxon>
        <taxon>Ascomycota</taxon>
        <taxon>Pezizomycotina</taxon>
        <taxon>Sordariomycetes</taxon>
        <taxon>Sordariomycetidae</taxon>
        <taxon>Sordariales</taxon>
        <taxon>Sordariaceae</taxon>
        <taxon>Neurospora</taxon>
    </lineage>
</organism>
<evidence type="ECO:0000259" key="10">
    <source>
        <dbReference type="Pfam" id="PF17405"/>
    </source>
</evidence>
<keyword evidence="5" id="KW-0687">Ribonucleoprotein</keyword>
<keyword evidence="14" id="KW-1185">Reference proteome</keyword>
<dbReference type="Pfam" id="PF03813">
    <property type="entry name" value="Nrap"/>
    <property type="match status" value="1"/>
</dbReference>
<dbReference type="EMBL" id="JAVLET010000019">
    <property type="protein sequence ID" value="KAL0465110.1"/>
    <property type="molecule type" value="Genomic_DNA"/>
</dbReference>